<dbReference type="SUPFAM" id="SSF53383">
    <property type="entry name" value="PLP-dependent transferases"/>
    <property type="match status" value="1"/>
</dbReference>
<dbReference type="Gene3D" id="3.90.1150.10">
    <property type="entry name" value="Aspartate Aminotransferase, domain 1"/>
    <property type="match status" value="1"/>
</dbReference>
<dbReference type="InterPro" id="IPR000192">
    <property type="entry name" value="Aminotrans_V_dom"/>
</dbReference>
<dbReference type="InterPro" id="IPR015421">
    <property type="entry name" value="PyrdxlP-dep_Trfase_major"/>
</dbReference>
<evidence type="ECO:0000259" key="2">
    <source>
        <dbReference type="Pfam" id="PF00266"/>
    </source>
</evidence>
<dbReference type="PANTHER" id="PTHR43092:SF2">
    <property type="entry name" value="HERCYNYLCYSTEINE SULFOXIDE LYASE"/>
    <property type="match status" value="1"/>
</dbReference>
<dbReference type="Pfam" id="PF18566">
    <property type="entry name" value="Ldi"/>
    <property type="match status" value="2"/>
</dbReference>
<evidence type="ECO:0008006" key="6">
    <source>
        <dbReference type="Google" id="ProtNLM"/>
    </source>
</evidence>
<proteinExistence type="predicted"/>
<accession>A0A9W7DXQ2</accession>
<dbReference type="Gene3D" id="3.40.640.10">
    <property type="entry name" value="Type I PLP-dependent aspartate aminotransferase-like (Major domain)"/>
    <property type="match status" value="1"/>
</dbReference>
<organism evidence="4 5">
    <name type="scientific">Triparma retinervis</name>
    <dbReference type="NCBI Taxonomy" id="2557542"/>
    <lineage>
        <taxon>Eukaryota</taxon>
        <taxon>Sar</taxon>
        <taxon>Stramenopiles</taxon>
        <taxon>Ochrophyta</taxon>
        <taxon>Bolidophyceae</taxon>
        <taxon>Parmales</taxon>
        <taxon>Triparmaceae</taxon>
        <taxon>Triparma</taxon>
    </lineage>
</organism>
<dbReference type="Proteomes" id="UP001165082">
    <property type="component" value="Unassembled WGS sequence"/>
</dbReference>
<dbReference type="OrthoDB" id="5978656at2759"/>
<comment type="caution">
    <text evidence="4">The sequence shown here is derived from an EMBL/GenBank/DDBJ whole genome shotgun (WGS) entry which is preliminary data.</text>
</comment>
<dbReference type="EMBL" id="BRXZ01002102">
    <property type="protein sequence ID" value="GMH54523.1"/>
    <property type="molecule type" value="Genomic_DNA"/>
</dbReference>
<dbReference type="InterPro" id="IPR041411">
    <property type="entry name" value="Ldi"/>
</dbReference>
<evidence type="ECO:0000313" key="5">
    <source>
        <dbReference type="Proteomes" id="UP001165082"/>
    </source>
</evidence>
<name>A0A9W7DXQ2_9STRA</name>
<dbReference type="AlphaFoldDB" id="A0A9W7DXQ2"/>
<protein>
    <recommendedName>
        <fullName evidence="6">Aminotransferase class V domain-containing protein</fullName>
    </recommendedName>
</protein>
<gene>
    <name evidence="4" type="ORF">TrRE_jg4221</name>
</gene>
<reference evidence="4" key="1">
    <citation type="submission" date="2022-07" db="EMBL/GenBank/DDBJ databases">
        <title>Genome analysis of Parmales, a sister group of diatoms, reveals the evolutionary specialization of diatoms from phago-mixotrophs to photoautotrophs.</title>
        <authorList>
            <person name="Ban H."/>
            <person name="Sato S."/>
            <person name="Yoshikawa S."/>
            <person name="Kazumasa Y."/>
            <person name="Nakamura Y."/>
            <person name="Ichinomiya M."/>
            <person name="Saitoh K."/>
            <person name="Sato N."/>
            <person name="Blanc-Mathieu R."/>
            <person name="Endo H."/>
            <person name="Kuwata A."/>
            <person name="Ogata H."/>
        </authorList>
    </citation>
    <scope>NUCLEOTIDE SEQUENCE</scope>
</reference>
<keyword evidence="5" id="KW-1185">Reference proteome</keyword>
<feature type="non-terminal residue" evidence="4">
    <location>
        <position position="1"/>
    </location>
</feature>
<feature type="domain" description="Aminotransferase class V" evidence="2">
    <location>
        <begin position="36"/>
        <end position="271"/>
    </location>
</feature>
<dbReference type="InterPro" id="IPR015422">
    <property type="entry name" value="PyrdxlP-dep_Trfase_small"/>
</dbReference>
<feature type="domain" description="Linalool dehydratase/isomerase" evidence="3">
    <location>
        <begin position="401"/>
        <end position="448"/>
    </location>
</feature>
<dbReference type="InterPro" id="IPR015424">
    <property type="entry name" value="PyrdxlP-dep_Trfase"/>
</dbReference>
<keyword evidence="1" id="KW-0663">Pyridoxal phosphate</keyword>
<dbReference type="Pfam" id="PF00266">
    <property type="entry name" value="Aminotran_5"/>
    <property type="match status" value="1"/>
</dbReference>
<sequence>MNHGSLGTVSREVLKAQRSYVDQQEARPDVWYRDTYLKLLSTARLHLSNYLSLPSPSNLVLLDNASTGVNAVLRSLPLSPGDIILYLSTAYSMVKHVSSYLSKTLSVRVVAVPITLPIVSDDSFTAPLLGTLGSLSPVDLARVKVAAFSHVSSTPSFVEPIVRLSNIVKSACPRAEVMIDGAHSLGQIELDLGALGEHVDYYVGNCHKWMYAPKGSAFLWCRDGGGVQPTVISSHNRITEGGGTGYEERFGYMGTKDVTAYLAVKDAIEFRGRLEEDCGGTCIDYCRGLGRWGGDYLVGLWGTRRLSPKEFEANLINVVLPTGDFEEAKVMHGRMLEEEGVYMLVLRDEGSGIVYTRLSMQVYLERKDIVQTAATTGHWPPSYTTNNTGNLPTQRGMPSYRYSLAFTAYASASRALSHTPSYTGPTFDLLSSVFSLMLDEDVWSYWSQPGDCAPFFLSPYCEGHGASMCGLDELWHGEDATRCPDPVYFGNIMYSGHLAHVGALVRLFAPDPVAADEVLEFDFGGATYTLSSLLERLTAQAVGSRDAFGGGITCEPGNVYPSCQSHLQAALRLWDALDGAVDDEHDEVRRNWQEYLFKDNLAAGWDTPSASTPLGERLFEIAQMTPRHPHVPNFDVPISCAAHDAWTLAYLPAWYEDDIEGVSAPSYVNARGRDLLRDHAGWEDGQLRDLRCKALAGEEDWDIASAMFPLVESSIGDDLGLERRNEVISRFERLGIETKDKGMYHYGSEYGLEVFVTSQLAMSMSVTNTTM</sequence>
<evidence type="ECO:0000259" key="3">
    <source>
        <dbReference type="Pfam" id="PF18566"/>
    </source>
</evidence>
<evidence type="ECO:0000256" key="1">
    <source>
        <dbReference type="ARBA" id="ARBA00022898"/>
    </source>
</evidence>
<feature type="domain" description="Linalool dehydratase/isomerase" evidence="3">
    <location>
        <begin position="483"/>
        <end position="599"/>
    </location>
</feature>
<dbReference type="PANTHER" id="PTHR43092">
    <property type="entry name" value="L-CYSTEINE DESULFHYDRASE"/>
    <property type="match status" value="1"/>
</dbReference>
<evidence type="ECO:0000313" key="4">
    <source>
        <dbReference type="EMBL" id="GMH54523.1"/>
    </source>
</evidence>